<dbReference type="Proteomes" id="UP001597221">
    <property type="component" value="Unassembled WGS sequence"/>
</dbReference>
<reference evidence="4" key="1">
    <citation type="journal article" date="2019" name="Int. J. Syst. Evol. Microbiol.">
        <title>The Global Catalogue of Microorganisms (GCM) 10K type strain sequencing project: providing services to taxonomists for standard genome sequencing and annotation.</title>
        <authorList>
            <consortium name="The Broad Institute Genomics Platform"/>
            <consortium name="The Broad Institute Genome Sequencing Center for Infectious Disease"/>
            <person name="Wu L."/>
            <person name="Ma J."/>
        </authorList>
    </citation>
    <scope>NUCLEOTIDE SEQUENCE [LARGE SCALE GENOMIC DNA]</scope>
    <source>
        <strain evidence="4">CGMCC 1.12376</strain>
    </source>
</reference>
<organism evidence="3 4">
    <name type="scientific">Oceanobacillus luteolus</name>
    <dbReference type="NCBI Taxonomy" id="1274358"/>
    <lineage>
        <taxon>Bacteria</taxon>
        <taxon>Bacillati</taxon>
        <taxon>Bacillota</taxon>
        <taxon>Bacilli</taxon>
        <taxon>Bacillales</taxon>
        <taxon>Bacillaceae</taxon>
        <taxon>Oceanobacillus</taxon>
    </lineage>
</organism>
<evidence type="ECO:0000256" key="2">
    <source>
        <dbReference type="SAM" id="Phobius"/>
    </source>
</evidence>
<accession>A0ABW4HVT1</accession>
<evidence type="ECO:0000313" key="3">
    <source>
        <dbReference type="EMBL" id="MFD1609773.1"/>
    </source>
</evidence>
<keyword evidence="4" id="KW-1185">Reference proteome</keyword>
<name>A0ABW4HVT1_9BACI</name>
<feature type="region of interest" description="Disordered" evidence="1">
    <location>
        <begin position="102"/>
        <end position="121"/>
    </location>
</feature>
<dbReference type="EMBL" id="JBHUDE010000163">
    <property type="protein sequence ID" value="MFD1609773.1"/>
    <property type="molecule type" value="Genomic_DNA"/>
</dbReference>
<keyword evidence="2" id="KW-1133">Transmembrane helix</keyword>
<dbReference type="RefSeq" id="WP_379599245.1">
    <property type="nucleotide sequence ID" value="NZ_JBHUDE010000163.1"/>
</dbReference>
<dbReference type="InterPro" id="IPR024414">
    <property type="entry name" value="Uncharacterised_PrgI"/>
</dbReference>
<evidence type="ECO:0000256" key="1">
    <source>
        <dbReference type="SAM" id="MobiDB-lite"/>
    </source>
</evidence>
<keyword evidence="2" id="KW-0812">Transmembrane</keyword>
<dbReference type="Pfam" id="PF12666">
    <property type="entry name" value="PrgI"/>
    <property type="match status" value="1"/>
</dbReference>
<comment type="caution">
    <text evidence="3">The sequence shown here is derived from an EMBL/GenBank/DDBJ whole genome shotgun (WGS) entry which is preliminary data.</text>
</comment>
<protein>
    <submittedName>
        <fullName evidence="3">PrgI family protein</fullName>
    </submittedName>
</protein>
<sequence>MARKVTVPIDMSSEQKVILGIISKRQLIYLIVGGMLLYFYVPKVYGLVNDPLIGIIFAMFSALPTAILVLLLGFMKHHKHSLNFDKYFLIKLRYRSQLGAWRKGPAVSTNEQLPAKKKERK</sequence>
<gene>
    <name evidence="3" type="ORF">ACFSBH_19325</name>
</gene>
<feature type="transmembrane region" description="Helical" evidence="2">
    <location>
        <begin position="27"/>
        <end position="46"/>
    </location>
</feature>
<feature type="transmembrane region" description="Helical" evidence="2">
    <location>
        <begin position="52"/>
        <end position="74"/>
    </location>
</feature>
<keyword evidence="2" id="KW-0472">Membrane</keyword>
<evidence type="ECO:0000313" key="4">
    <source>
        <dbReference type="Proteomes" id="UP001597221"/>
    </source>
</evidence>
<proteinExistence type="predicted"/>